<gene>
    <name evidence="2" type="ORF">RDB_LOCUS87767</name>
</gene>
<sequence>MDHSPQPADSAEQNIPDATESSPSVLTGEARTASTDVSVPNNQIESNVSNSIERAPPEQPPQGPSIEVLTKRGLKRFATGLIGQAVDAAKIGPLKDISDLIQDF</sequence>
<organism evidence="2 3">
    <name type="scientific">Rhizoctonia solani</name>
    <dbReference type="NCBI Taxonomy" id="456999"/>
    <lineage>
        <taxon>Eukaryota</taxon>
        <taxon>Fungi</taxon>
        <taxon>Dikarya</taxon>
        <taxon>Basidiomycota</taxon>
        <taxon>Agaricomycotina</taxon>
        <taxon>Agaricomycetes</taxon>
        <taxon>Cantharellales</taxon>
        <taxon>Ceratobasidiaceae</taxon>
        <taxon>Rhizoctonia</taxon>
    </lineage>
</organism>
<feature type="region of interest" description="Disordered" evidence="1">
    <location>
        <begin position="1"/>
        <end position="65"/>
    </location>
</feature>
<dbReference type="EMBL" id="CAJMXA010002408">
    <property type="protein sequence ID" value="CAE6480435.1"/>
    <property type="molecule type" value="Genomic_DNA"/>
</dbReference>
<name>A0A8H3H4F2_9AGAM</name>
<accession>A0A8H3H4F2</accession>
<evidence type="ECO:0000313" key="3">
    <source>
        <dbReference type="Proteomes" id="UP000663853"/>
    </source>
</evidence>
<feature type="non-terminal residue" evidence="2">
    <location>
        <position position="1"/>
    </location>
</feature>
<proteinExistence type="predicted"/>
<comment type="caution">
    <text evidence="2">The sequence shown here is derived from an EMBL/GenBank/DDBJ whole genome shotgun (WGS) entry which is preliminary data.</text>
</comment>
<evidence type="ECO:0000313" key="2">
    <source>
        <dbReference type="EMBL" id="CAE6480435.1"/>
    </source>
</evidence>
<dbReference type="Proteomes" id="UP000663853">
    <property type="component" value="Unassembled WGS sequence"/>
</dbReference>
<evidence type="ECO:0000256" key="1">
    <source>
        <dbReference type="SAM" id="MobiDB-lite"/>
    </source>
</evidence>
<reference evidence="2" key="1">
    <citation type="submission" date="2021-01" db="EMBL/GenBank/DDBJ databases">
        <authorList>
            <person name="Kaushik A."/>
        </authorList>
    </citation>
    <scope>NUCLEOTIDE SEQUENCE</scope>
    <source>
        <strain evidence="2">AG6-10EEA</strain>
    </source>
</reference>
<dbReference type="AlphaFoldDB" id="A0A8H3H4F2"/>
<protein>
    <submittedName>
        <fullName evidence="2">Uncharacterized protein</fullName>
    </submittedName>
</protein>
<feature type="compositionally biased region" description="Polar residues" evidence="1">
    <location>
        <begin position="32"/>
        <end position="52"/>
    </location>
</feature>